<proteinExistence type="predicted"/>
<feature type="non-terminal residue" evidence="1">
    <location>
        <position position="1"/>
    </location>
</feature>
<evidence type="ECO:0000313" key="2">
    <source>
        <dbReference type="Proteomes" id="UP001432027"/>
    </source>
</evidence>
<name>A0AAV5TCX3_9BILA</name>
<accession>A0AAV5TCX3</accession>
<gene>
    <name evidence="1" type="ORF">PENTCL1PPCAC_12445</name>
</gene>
<organism evidence="1 2">
    <name type="scientific">Pristionchus entomophagus</name>
    <dbReference type="NCBI Taxonomy" id="358040"/>
    <lineage>
        <taxon>Eukaryota</taxon>
        <taxon>Metazoa</taxon>
        <taxon>Ecdysozoa</taxon>
        <taxon>Nematoda</taxon>
        <taxon>Chromadorea</taxon>
        <taxon>Rhabditida</taxon>
        <taxon>Rhabditina</taxon>
        <taxon>Diplogasteromorpha</taxon>
        <taxon>Diplogasteroidea</taxon>
        <taxon>Neodiplogasteridae</taxon>
        <taxon>Pristionchus</taxon>
    </lineage>
</organism>
<keyword evidence="2" id="KW-1185">Reference proteome</keyword>
<protein>
    <submittedName>
        <fullName evidence="1">Uncharacterized protein</fullName>
    </submittedName>
</protein>
<evidence type="ECO:0000313" key="1">
    <source>
        <dbReference type="EMBL" id="GMS90270.1"/>
    </source>
</evidence>
<dbReference type="AlphaFoldDB" id="A0AAV5TCX3"/>
<reference evidence="1" key="1">
    <citation type="submission" date="2023-10" db="EMBL/GenBank/DDBJ databases">
        <title>Genome assembly of Pristionchus species.</title>
        <authorList>
            <person name="Yoshida K."/>
            <person name="Sommer R.J."/>
        </authorList>
    </citation>
    <scope>NUCLEOTIDE SEQUENCE</scope>
    <source>
        <strain evidence="1">RS0144</strain>
    </source>
</reference>
<sequence length="265" mass="30305">IKDIDIDILTIILADSVFGSGRWIPPLGGTSINWETYADIFNHCDRFSLLQHSQYAQRVAEVVTSNLDEVDTHLLQCLQEITKIIRKPDLLRLFSERFCLPECIDALEEKYHHAIKSELSGLLAKRKNHLRSNIIGRRQKLTLRYENGNIDCSLFNDIHPVLVDSLISDLEVVTYMGGNHPPGHNLEDRLTTDEKKWMGIFEETADQQQPYYYLLYFNLKAPKGPELNISDRIWSNGWLVGVVTDGFELLPGNRGAFIEHSIDAV</sequence>
<comment type="caution">
    <text evidence="1">The sequence shown here is derived from an EMBL/GenBank/DDBJ whole genome shotgun (WGS) entry which is preliminary data.</text>
</comment>
<dbReference type="Proteomes" id="UP001432027">
    <property type="component" value="Unassembled WGS sequence"/>
</dbReference>
<dbReference type="EMBL" id="BTSX01000003">
    <property type="protein sequence ID" value="GMS90270.1"/>
    <property type="molecule type" value="Genomic_DNA"/>
</dbReference>